<evidence type="ECO:0000313" key="2">
    <source>
        <dbReference type="EMBL" id="OXA57192.1"/>
    </source>
</evidence>
<reference evidence="2 3" key="1">
    <citation type="submission" date="2015-12" db="EMBL/GenBank/DDBJ databases">
        <title>The genome of Folsomia candida.</title>
        <authorList>
            <person name="Faddeeva A."/>
            <person name="Derks M.F."/>
            <person name="Anvar Y."/>
            <person name="Smit S."/>
            <person name="Van Straalen N."/>
            <person name="Roelofs D."/>
        </authorList>
    </citation>
    <scope>NUCLEOTIDE SEQUENCE [LARGE SCALE GENOMIC DNA]</scope>
    <source>
        <strain evidence="2 3">VU population</strain>
        <tissue evidence="2">Whole body</tissue>
    </source>
</reference>
<dbReference type="PANTHER" id="PTHR31094:SF2">
    <property type="entry name" value="RIKEN CDNA 2310061I04 GENE"/>
    <property type="match status" value="1"/>
</dbReference>
<accession>A0A226EHT7</accession>
<proteinExistence type="predicted"/>
<comment type="caution">
    <text evidence="2">The sequence shown here is derived from an EMBL/GenBank/DDBJ whole genome shotgun (WGS) entry which is preliminary data.</text>
</comment>
<feature type="region of interest" description="Disordered" evidence="1">
    <location>
        <begin position="71"/>
        <end position="94"/>
    </location>
</feature>
<dbReference type="AlphaFoldDB" id="A0A226EHT7"/>
<organism evidence="2 3">
    <name type="scientific">Folsomia candida</name>
    <name type="common">Springtail</name>
    <dbReference type="NCBI Taxonomy" id="158441"/>
    <lineage>
        <taxon>Eukaryota</taxon>
        <taxon>Metazoa</taxon>
        <taxon>Ecdysozoa</taxon>
        <taxon>Arthropoda</taxon>
        <taxon>Hexapoda</taxon>
        <taxon>Collembola</taxon>
        <taxon>Entomobryomorpha</taxon>
        <taxon>Isotomoidea</taxon>
        <taxon>Isotomidae</taxon>
        <taxon>Proisotominae</taxon>
        <taxon>Folsomia</taxon>
    </lineage>
</organism>
<protein>
    <submittedName>
        <fullName evidence="2">Uncharacterized protein</fullName>
    </submittedName>
</protein>
<dbReference type="STRING" id="158441.A0A226EHT7"/>
<dbReference type="Pfam" id="PF10184">
    <property type="entry name" value="DUF2358"/>
    <property type="match status" value="1"/>
</dbReference>
<keyword evidence="3" id="KW-1185">Reference proteome</keyword>
<evidence type="ECO:0000313" key="3">
    <source>
        <dbReference type="Proteomes" id="UP000198287"/>
    </source>
</evidence>
<dbReference type="Proteomes" id="UP000198287">
    <property type="component" value="Unassembled WGS sequence"/>
</dbReference>
<dbReference type="EMBL" id="LNIX01000003">
    <property type="protein sequence ID" value="OXA57192.1"/>
    <property type="molecule type" value="Genomic_DNA"/>
</dbReference>
<dbReference type="OMA" id="RINCSKV"/>
<name>A0A226EHT7_FOLCA</name>
<dbReference type="OrthoDB" id="44820at2759"/>
<gene>
    <name evidence="2" type="ORF">Fcan01_08094</name>
</gene>
<evidence type="ECO:0000256" key="1">
    <source>
        <dbReference type="SAM" id="MobiDB-lite"/>
    </source>
</evidence>
<dbReference type="InterPro" id="IPR018790">
    <property type="entry name" value="DUF2358"/>
</dbReference>
<dbReference type="PANTHER" id="PTHR31094">
    <property type="entry name" value="RIKEN CDNA 2310061I04 GENE"/>
    <property type="match status" value="1"/>
</dbReference>
<sequence>MSRIYGKVGKTLPSYLRSASQMRAPVSSIKTNCHQDIQPCHHPYQSEEMSYFSRTSWCSIHSVAATNPEPVDIKASGAQSPSPKANPPSDEKPSFDKLQEVEKTLIDSLSNIFLRPMNYKIYRDDLLFIDNIRGKRTTNLFQYIQQAALLRAAGHVKFAFVKFIILNTDISKEEGRITVRWKIVGIGALQVMLQFWKFKLWDWKGIMERQGTWYDGVSYFDVDSNGLIYQHIADKMMIDKDKDILVKTPKTVLAAGLLAALLFPESSLHCSSSKYSPKSITLLM</sequence>